<protein>
    <recommendedName>
        <fullName evidence="3">Peptide deformylase</fullName>
        <shortName evidence="3">PDF</shortName>
        <ecNumber evidence="3">3.5.1.88</ecNumber>
    </recommendedName>
    <alternativeName>
        <fullName evidence="3">Polypeptide deformylase</fullName>
    </alternativeName>
</protein>
<feature type="binding site" evidence="3">
    <location>
        <position position="88"/>
    </location>
    <ligand>
        <name>Fe cation</name>
        <dbReference type="ChEBI" id="CHEBI:24875"/>
    </ligand>
</feature>
<comment type="similarity">
    <text evidence="1 3">Belongs to the polypeptide deformylase family.</text>
</comment>
<dbReference type="InterPro" id="IPR036821">
    <property type="entry name" value="Peptide_deformylase_sf"/>
</dbReference>
<dbReference type="PANTHER" id="PTHR10458">
    <property type="entry name" value="PEPTIDE DEFORMYLASE"/>
    <property type="match status" value="1"/>
</dbReference>
<evidence type="ECO:0000256" key="1">
    <source>
        <dbReference type="ARBA" id="ARBA00010759"/>
    </source>
</evidence>
<dbReference type="Proteomes" id="UP000824125">
    <property type="component" value="Unassembled WGS sequence"/>
</dbReference>
<comment type="catalytic activity">
    <reaction evidence="3">
        <text>N-terminal N-formyl-L-methionyl-[peptide] + H2O = N-terminal L-methionyl-[peptide] + formate</text>
        <dbReference type="Rhea" id="RHEA:24420"/>
        <dbReference type="Rhea" id="RHEA-COMP:10639"/>
        <dbReference type="Rhea" id="RHEA-COMP:10640"/>
        <dbReference type="ChEBI" id="CHEBI:15377"/>
        <dbReference type="ChEBI" id="CHEBI:15740"/>
        <dbReference type="ChEBI" id="CHEBI:49298"/>
        <dbReference type="ChEBI" id="CHEBI:64731"/>
        <dbReference type="EC" id="3.5.1.88"/>
    </reaction>
</comment>
<dbReference type="PIRSF" id="PIRSF004749">
    <property type="entry name" value="Pep_def"/>
    <property type="match status" value="1"/>
</dbReference>
<sequence>MALRKIVMFGDPILNKKSRAVDKFDDRLAQLIDDMAETMYAQNGVGLAAVQVGILKRVIVIDVGNGLIELVNPEIIKTEGSQHNREGCLSFPGRFGTTERPMKVQIKAQDRNGTWHIYTGEGLLAMAFCHETDHLDGVLFTSHLLPGEKVSM</sequence>
<feature type="binding site" evidence="3">
    <location>
        <position position="134"/>
    </location>
    <ligand>
        <name>Fe cation</name>
        <dbReference type="ChEBI" id="CHEBI:24875"/>
    </ligand>
</feature>
<dbReference type="PRINTS" id="PR01576">
    <property type="entry name" value="PDEFORMYLASE"/>
</dbReference>
<organism evidence="4 5">
    <name type="scientific">Candidatus Scybalenecus merdavium</name>
    <dbReference type="NCBI Taxonomy" id="2840939"/>
    <lineage>
        <taxon>Bacteria</taxon>
        <taxon>Bacillati</taxon>
        <taxon>Bacillota</taxon>
        <taxon>Clostridia</taxon>
        <taxon>Eubacteriales</taxon>
        <taxon>Oscillospiraceae</taxon>
        <taxon>Oscillospiraceae incertae sedis</taxon>
        <taxon>Candidatus Scybalenecus</taxon>
    </lineage>
</organism>
<dbReference type="GO" id="GO:0042586">
    <property type="term" value="F:peptide deformylase activity"/>
    <property type="evidence" value="ECO:0007669"/>
    <property type="project" value="UniProtKB-UniRule"/>
</dbReference>
<dbReference type="GO" id="GO:0046872">
    <property type="term" value="F:metal ion binding"/>
    <property type="evidence" value="ECO:0007669"/>
    <property type="project" value="UniProtKB-KW"/>
</dbReference>
<reference evidence="4" key="2">
    <citation type="journal article" date="2021" name="PeerJ">
        <title>Extensive microbial diversity within the chicken gut microbiome revealed by metagenomics and culture.</title>
        <authorList>
            <person name="Gilroy R."/>
            <person name="Ravi A."/>
            <person name="Getino M."/>
            <person name="Pursley I."/>
            <person name="Horton D.L."/>
            <person name="Alikhan N.F."/>
            <person name="Baker D."/>
            <person name="Gharbi K."/>
            <person name="Hall N."/>
            <person name="Watson M."/>
            <person name="Adriaenssens E.M."/>
            <person name="Foster-Nyarko E."/>
            <person name="Jarju S."/>
            <person name="Secka A."/>
            <person name="Antonio M."/>
            <person name="Oren A."/>
            <person name="Chaudhuri R.R."/>
            <person name="La Ragione R."/>
            <person name="Hildebrand F."/>
            <person name="Pallen M.J."/>
        </authorList>
    </citation>
    <scope>NUCLEOTIDE SEQUENCE</scope>
    <source>
        <strain evidence="4">CHK176-6737</strain>
    </source>
</reference>
<evidence type="ECO:0000313" key="4">
    <source>
        <dbReference type="EMBL" id="HIU68412.1"/>
    </source>
</evidence>
<dbReference type="NCBIfam" id="NF001159">
    <property type="entry name" value="PRK00150.1-3"/>
    <property type="match status" value="1"/>
</dbReference>
<dbReference type="InterPro" id="IPR023635">
    <property type="entry name" value="Peptide_deformylase"/>
</dbReference>
<dbReference type="AlphaFoldDB" id="A0A9D1MTP1"/>
<comment type="caution">
    <text evidence="4">The sequence shown here is derived from an EMBL/GenBank/DDBJ whole genome shotgun (WGS) entry which is preliminary data.</text>
</comment>
<dbReference type="HAMAP" id="MF_00163">
    <property type="entry name" value="Pep_deformylase"/>
    <property type="match status" value="1"/>
</dbReference>
<accession>A0A9D1MTP1</accession>
<keyword evidence="2 3" id="KW-0408">Iron</keyword>
<comment type="cofactor">
    <cofactor evidence="3">
        <name>Fe(2+)</name>
        <dbReference type="ChEBI" id="CHEBI:29033"/>
    </cofactor>
    <text evidence="3">Binds 1 Fe(2+) ion.</text>
</comment>
<keyword evidence="3 4" id="KW-0378">Hydrolase</keyword>
<feature type="binding site" evidence="3">
    <location>
        <position position="130"/>
    </location>
    <ligand>
        <name>Fe cation</name>
        <dbReference type="ChEBI" id="CHEBI:24875"/>
    </ligand>
</feature>
<dbReference type="NCBIfam" id="TIGR00079">
    <property type="entry name" value="pept_deformyl"/>
    <property type="match status" value="1"/>
</dbReference>
<dbReference type="Pfam" id="PF01327">
    <property type="entry name" value="Pep_deformylase"/>
    <property type="match status" value="1"/>
</dbReference>
<dbReference type="SUPFAM" id="SSF56420">
    <property type="entry name" value="Peptide deformylase"/>
    <property type="match status" value="1"/>
</dbReference>
<gene>
    <name evidence="3 4" type="primary">def</name>
    <name evidence="4" type="ORF">IAD23_00460</name>
</gene>
<dbReference type="CDD" id="cd00487">
    <property type="entry name" value="Pep_deformylase"/>
    <property type="match status" value="1"/>
</dbReference>
<dbReference type="EC" id="3.5.1.88" evidence="3"/>
<feature type="active site" evidence="3">
    <location>
        <position position="131"/>
    </location>
</feature>
<dbReference type="EMBL" id="DVNM01000002">
    <property type="protein sequence ID" value="HIU68412.1"/>
    <property type="molecule type" value="Genomic_DNA"/>
</dbReference>
<evidence type="ECO:0000256" key="2">
    <source>
        <dbReference type="ARBA" id="ARBA00023004"/>
    </source>
</evidence>
<dbReference type="PANTHER" id="PTHR10458:SF22">
    <property type="entry name" value="PEPTIDE DEFORMYLASE"/>
    <property type="match status" value="1"/>
</dbReference>
<proteinExistence type="inferred from homology"/>
<keyword evidence="3" id="KW-0479">Metal-binding</keyword>
<evidence type="ECO:0000313" key="5">
    <source>
        <dbReference type="Proteomes" id="UP000824125"/>
    </source>
</evidence>
<reference evidence="4" key="1">
    <citation type="submission" date="2020-10" db="EMBL/GenBank/DDBJ databases">
        <authorList>
            <person name="Gilroy R."/>
        </authorList>
    </citation>
    <scope>NUCLEOTIDE SEQUENCE</scope>
    <source>
        <strain evidence="4">CHK176-6737</strain>
    </source>
</reference>
<keyword evidence="3" id="KW-0648">Protein biosynthesis</keyword>
<name>A0A9D1MTP1_9FIRM</name>
<dbReference type="Gene3D" id="3.90.45.10">
    <property type="entry name" value="Peptide deformylase"/>
    <property type="match status" value="1"/>
</dbReference>
<dbReference type="GO" id="GO:0006412">
    <property type="term" value="P:translation"/>
    <property type="evidence" value="ECO:0007669"/>
    <property type="project" value="UniProtKB-UniRule"/>
</dbReference>
<evidence type="ECO:0000256" key="3">
    <source>
        <dbReference type="HAMAP-Rule" id="MF_00163"/>
    </source>
</evidence>
<comment type="function">
    <text evidence="3">Removes the formyl group from the N-terminal Met of newly synthesized proteins. Requires at least a dipeptide for an efficient rate of reaction. N-terminal L-methionine is a prerequisite for activity but the enzyme has broad specificity at other positions.</text>
</comment>